<evidence type="ECO:0000259" key="2">
    <source>
        <dbReference type="Pfam" id="PF04892"/>
    </source>
</evidence>
<protein>
    <recommendedName>
        <fullName evidence="2">VanZ-like domain-containing protein</fullName>
    </recommendedName>
</protein>
<gene>
    <name evidence="3" type="ORF">FZD51_16170</name>
</gene>
<dbReference type="EMBL" id="VTER01000007">
    <property type="protein sequence ID" value="TYS46996.1"/>
    <property type="molecule type" value="Genomic_DNA"/>
</dbReference>
<keyword evidence="1" id="KW-0472">Membrane</keyword>
<feature type="transmembrane region" description="Helical" evidence="1">
    <location>
        <begin position="42"/>
        <end position="60"/>
    </location>
</feature>
<comment type="caution">
    <text evidence="3">The sequence shown here is derived from an EMBL/GenBank/DDBJ whole genome shotgun (WGS) entry which is preliminary data.</text>
</comment>
<dbReference type="Proteomes" id="UP000322139">
    <property type="component" value="Unassembled WGS sequence"/>
</dbReference>
<proteinExistence type="predicted"/>
<dbReference type="RefSeq" id="WP_148975702.1">
    <property type="nucleotide sequence ID" value="NZ_VTER01000007.1"/>
</dbReference>
<feature type="domain" description="VanZ-like" evidence="2">
    <location>
        <begin position="12"/>
        <end position="115"/>
    </location>
</feature>
<keyword evidence="1" id="KW-0812">Transmembrane</keyword>
<evidence type="ECO:0000313" key="3">
    <source>
        <dbReference type="EMBL" id="TYS46996.1"/>
    </source>
</evidence>
<name>A0A5D4RB18_9BACI</name>
<dbReference type="NCBIfam" id="NF037970">
    <property type="entry name" value="vanZ_1"/>
    <property type="match status" value="1"/>
</dbReference>
<dbReference type="AlphaFoldDB" id="A0A5D4RB18"/>
<keyword evidence="1" id="KW-1133">Transmembrane helix</keyword>
<evidence type="ECO:0000256" key="1">
    <source>
        <dbReference type="SAM" id="Phobius"/>
    </source>
</evidence>
<dbReference type="InterPro" id="IPR006976">
    <property type="entry name" value="VanZ-like"/>
</dbReference>
<dbReference type="Pfam" id="PF04892">
    <property type="entry name" value="VanZ"/>
    <property type="match status" value="1"/>
</dbReference>
<organism evidence="3 4">
    <name type="scientific">Bacillus infantis</name>
    <dbReference type="NCBI Taxonomy" id="324767"/>
    <lineage>
        <taxon>Bacteria</taxon>
        <taxon>Bacillati</taxon>
        <taxon>Bacillota</taxon>
        <taxon>Bacilli</taxon>
        <taxon>Bacillales</taxon>
        <taxon>Bacillaceae</taxon>
        <taxon>Bacillus</taxon>
    </lineage>
</organism>
<reference evidence="3 4" key="1">
    <citation type="submission" date="2019-08" db="EMBL/GenBank/DDBJ databases">
        <title>Bacillus genomes from the desert of Cuatro Cienegas, Coahuila.</title>
        <authorList>
            <person name="Olmedo-Alvarez G."/>
        </authorList>
    </citation>
    <scope>NUCLEOTIDE SEQUENCE [LARGE SCALE GENOMIC DNA]</scope>
    <source>
        <strain evidence="3 4">CH446_14T</strain>
    </source>
</reference>
<evidence type="ECO:0000313" key="4">
    <source>
        <dbReference type="Proteomes" id="UP000322139"/>
    </source>
</evidence>
<sequence length="139" mass="15759">MKWIIRILPLLYMGLIWFLSSMPADAVVALPDSKVDSFLKESMHLIEFAILYILLVLAFLTGGRFTKKLNIILAVIAALYGVTDEIHQSFIPARSSSLIDVAKDWIGVAVAYYFVYQARFGGRFKLLASFLKRIENIKK</sequence>
<accession>A0A5D4RB18</accession>